<proteinExistence type="predicted"/>
<dbReference type="InterPro" id="IPR048037">
    <property type="entry name" value="DmmA-like_C"/>
</dbReference>
<sequence>MNDHPFSVPRYEPQAGPADLLVTQYRDAGYPAAQQLVQGDYASNAALQQALAARLELARCGLRLELRGDEAFIWPLQALAQAAGLQGDEILLSRLPGSRRVFCVHCAQCQPASAAESLTCAHCGVHLEVRRHFSQRLGAYLGVCADADHPYADLPNADLPNGEPRP</sequence>
<feature type="domain" description="Dimethylamine monooxygenase subunit DmmA-like C-terminal" evidence="1">
    <location>
        <begin position="100"/>
        <end position="143"/>
    </location>
</feature>
<comment type="caution">
    <text evidence="2">The sequence shown here is derived from an EMBL/GenBank/DDBJ whole genome shotgun (WGS) entry which is preliminary data.</text>
</comment>
<accession>A0A177SD38</accession>
<dbReference type="AlphaFoldDB" id="A0A177SD38"/>
<gene>
    <name evidence="2" type="ORF">AYO28_01235</name>
</gene>
<dbReference type="RefSeq" id="WP_064304182.1">
    <property type="nucleotide sequence ID" value="NZ_LUCV01000040.1"/>
</dbReference>
<dbReference type="Pfam" id="PF22289">
    <property type="entry name" value="DmmA-like_C"/>
    <property type="match status" value="1"/>
</dbReference>
<evidence type="ECO:0000259" key="1">
    <source>
        <dbReference type="Pfam" id="PF22289"/>
    </source>
</evidence>
<evidence type="ECO:0000313" key="3">
    <source>
        <dbReference type="Proteomes" id="UP000077752"/>
    </source>
</evidence>
<evidence type="ECO:0000313" key="2">
    <source>
        <dbReference type="EMBL" id="OAI86342.1"/>
    </source>
</evidence>
<dbReference type="NCBIfam" id="NF041259">
    <property type="entry name" value="mono_DmmA_fam"/>
    <property type="match status" value="1"/>
</dbReference>
<organism evidence="2 3">
    <name type="scientific">Pseudomonas putida</name>
    <name type="common">Arthrobacter siderocapsulatus</name>
    <dbReference type="NCBI Taxonomy" id="303"/>
    <lineage>
        <taxon>Bacteria</taxon>
        <taxon>Pseudomonadati</taxon>
        <taxon>Pseudomonadota</taxon>
        <taxon>Gammaproteobacteria</taxon>
        <taxon>Pseudomonadales</taxon>
        <taxon>Pseudomonadaceae</taxon>
        <taxon>Pseudomonas</taxon>
    </lineage>
</organism>
<dbReference type="Proteomes" id="UP000077752">
    <property type="component" value="Unassembled WGS sequence"/>
</dbReference>
<protein>
    <recommendedName>
        <fullName evidence="1">Dimethylamine monooxygenase subunit DmmA-like C-terminal domain-containing protein</fullName>
    </recommendedName>
</protein>
<dbReference type="EMBL" id="LUCV01000040">
    <property type="protein sequence ID" value="OAI86342.1"/>
    <property type="molecule type" value="Genomic_DNA"/>
</dbReference>
<reference evidence="2 3" key="1">
    <citation type="submission" date="2016-03" db="EMBL/GenBank/DDBJ databases">
        <title>Draft Genome Assembly of Pseudomonas putida strain CBF10-2.</title>
        <authorList>
            <person name="Iyer R.S."/>
            <person name="Damania A."/>
        </authorList>
    </citation>
    <scope>NUCLEOTIDE SEQUENCE [LARGE SCALE GENOMIC DNA]</scope>
    <source>
        <strain evidence="2 3">CBF10-2</strain>
    </source>
</reference>
<name>A0A177SD38_PSEPU</name>